<name>A0A0F3L1D8_9GAMM</name>
<evidence type="ECO:0000313" key="1">
    <source>
        <dbReference type="EMBL" id="KJV37355.1"/>
    </source>
</evidence>
<dbReference type="Proteomes" id="UP000033651">
    <property type="component" value="Unassembled WGS sequence"/>
</dbReference>
<evidence type="ECO:0000313" key="2">
    <source>
        <dbReference type="Proteomes" id="UP000033651"/>
    </source>
</evidence>
<comment type="caution">
    <text evidence="1">The sequence shown here is derived from an EMBL/GenBank/DDBJ whole genome shotgun (WGS) entry which is preliminary data.</text>
</comment>
<dbReference type="PATRIC" id="fig|345309.4.peg.135"/>
<protein>
    <submittedName>
        <fullName evidence="1">Uncharacterized protein</fullName>
    </submittedName>
</protein>
<gene>
    <name evidence="1" type="ORF">VI08_00660</name>
</gene>
<accession>A0A0F3L1D8</accession>
<dbReference type="EMBL" id="JZRB01000001">
    <property type="protein sequence ID" value="KJV37355.1"/>
    <property type="molecule type" value="Genomic_DNA"/>
</dbReference>
<dbReference type="AlphaFoldDB" id="A0A0F3L1D8"/>
<keyword evidence="2" id="KW-1185">Reference proteome</keyword>
<organism evidence="1 2">
    <name type="scientific">Luteibacter yeojuensis</name>
    <dbReference type="NCBI Taxonomy" id="345309"/>
    <lineage>
        <taxon>Bacteria</taxon>
        <taxon>Pseudomonadati</taxon>
        <taxon>Pseudomonadota</taxon>
        <taxon>Gammaproteobacteria</taxon>
        <taxon>Lysobacterales</taxon>
        <taxon>Rhodanobacteraceae</taxon>
        <taxon>Luteibacter</taxon>
    </lineage>
</organism>
<proteinExistence type="predicted"/>
<reference evidence="1 2" key="1">
    <citation type="submission" date="2015-03" db="EMBL/GenBank/DDBJ databases">
        <title>Draft genome sequence of Luteibacter yeojuensis strain SU11.</title>
        <authorList>
            <person name="Sulaiman J."/>
            <person name="Priya K."/>
            <person name="Chan K.-G."/>
        </authorList>
    </citation>
    <scope>NUCLEOTIDE SEQUENCE [LARGE SCALE GENOMIC DNA]</scope>
    <source>
        <strain evidence="1 2">SU11</strain>
    </source>
</reference>
<sequence length="87" mass="9452">MKCVLTVLGWASWLVVTSLALITLEGIIEVSDIPPRSTIVEALGGYDSGAVSDRSDASLLAWAWERILSVHLGAYIVWRAVKATLLR</sequence>